<comment type="similarity">
    <text evidence="1">Belongs to the TSR2 family.</text>
</comment>
<dbReference type="AlphaFoldDB" id="A0A2V1DRU1"/>
<dbReference type="Proteomes" id="UP000244855">
    <property type="component" value="Unassembled WGS sequence"/>
</dbReference>
<organism evidence="4 5">
    <name type="scientific">Periconia macrospinosa</name>
    <dbReference type="NCBI Taxonomy" id="97972"/>
    <lineage>
        <taxon>Eukaryota</taxon>
        <taxon>Fungi</taxon>
        <taxon>Dikarya</taxon>
        <taxon>Ascomycota</taxon>
        <taxon>Pezizomycotina</taxon>
        <taxon>Dothideomycetes</taxon>
        <taxon>Pleosporomycetidae</taxon>
        <taxon>Pleosporales</taxon>
        <taxon>Massarineae</taxon>
        <taxon>Periconiaceae</taxon>
        <taxon>Periconia</taxon>
    </lineage>
</organism>
<evidence type="ECO:0000313" key="4">
    <source>
        <dbReference type="EMBL" id="PVI00988.1"/>
    </source>
</evidence>
<name>A0A2V1DRU1_9PLEO</name>
<evidence type="ECO:0000256" key="2">
    <source>
        <dbReference type="ARBA" id="ARBA00022552"/>
    </source>
</evidence>
<dbReference type="GO" id="GO:0006364">
    <property type="term" value="P:rRNA processing"/>
    <property type="evidence" value="ECO:0007669"/>
    <property type="project" value="UniProtKB-KW"/>
</dbReference>
<evidence type="ECO:0000313" key="5">
    <source>
        <dbReference type="Proteomes" id="UP000244855"/>
    </source>
</evidence>
<proteinExistence type="inferred from homology"/>
<keyword evidence="5" id="KW-1185">Reference proteome</keyword>
<accession>A0A2V1DRU1</accession>
<protein>
    <submittedName>
        <fullName evidence="4">Pre-rRNA-processing protein TSR2</fullName>
    </submittedName>
</protein>
<dbReference type="InterPro" id="IPR019398">
    <property type="entry name" value="Pre-rRNA_process_TSR2"/>
</dbReference>
<gene>
    <name evidence="4" type="ORF">DM02DRAFT_562111</name>
</gene>
<dbReference type="Pfam" id="PF10273">
    <property type="entry name" value="WGG"/>
    <property type="match status" value="1"/>
</dbReference>
<feature type="compositionally biased region" description="Acidic residues" evidence="3">
    <location>
        <begin position="144"/>
        <end position="164"/>
    </location>
</feature>
<dbReference type="PANTHER" id="PTHR21250">
    <property type="entry name" value="PRE-RRNA-PROCESSING PROTEIN TSR2 HOMOLOG"/>
    <property type="match status" value="1"/>
</dbReference>
<reference evidence="4 5" key="1">
    <citation type="journal article" date="2018" name="Sci. Rep.">
        <title>Comparative genomics provides insights into the lifestyle and reveals functional heterogeneity of dark septate endophytic fungi.</title>
        <authorList>
            <person name="Knapp D.G."/>
            <person name="Nemeth J.B."/>
            <person name="Barry K."/>
            <person name="Hainaut M."/>
            <person name="Henrissat B."/>
            <person name="Johnson J."/>
            <person name="Kuo A."/>
            <person name="Lim J.H.P."/>
            <person name="Lipzen A."/>
            <person name="Nolan M."/>
            <person name="Ohm R.A."/>
            <person name="Tamas L."/>
            <person name="Grigoriev I.V."/>
            <person name="Spatafora J.W."/>
            <person name="Nagy L.G."/>
            <person name="Kovacs G.M."/>
        </authorList>
    </citation>
    <scope>NUCLEOTIDE SEQUENCE [LARGE SCALE GENOMIC DNA]</scope>
    <source>
        <strain evidence="4 5">DSE2036</strain>
    </source>
</reference>
<evidence type="ECO:0000256" key="3">
    <source>
        <dbReference type="SAM" id="MobiDB-lite"/>
    </source>
</evidence>
<dbReference type="OrthoDB" id="263560at2759"/>
<feature type="region of interest" description="Disordered" evidence="3">
    <location>
        <begin position="131"/>
        <end position="195"/>
    </location>
</feature>
<dbReference type="EMBL" id="KZ805364">
    <property type="protein sequence ID" value="PVI00988.1"/>
    <property type="molecule type" value="Genomic_DNA"/>
</dbReference>
<sequence length="195" mass="21392">MSASSGPSSTSLTPAQLEAKFDLGIWHALFNWQILTVAIQNQWGGPDSADKRDWLAGQISELFANDAATEAEDVEVMLLQVLEDEYGVRLEDETEVAVAREIMTIRKELGEGNTETVDRLQAKWEARKGKEVSTGNVQVKEGNQDAEWDSVDEETDEEDGDVEMGDAPTLVAAKPKPAPEVDEDGFTKVVGKRGR</sequence>
<evidence type="ECO:0000256" key="1">
    <source>
        <dbReference type="ARBA" id="ARBA00006524"/>
    </source>
</evidence>
<keyword evidence="2" id="KW-0698">rRNA processing</keyword>
<dbReference type="STRING" id="97972.A0A2V1DRU1"/>